<name>A0A5C6DA23_9BACT</name>
<comment type="caution">
    <text evidence="1">The sequence shown here is derived from an EMBL/GenBank/DDBJ whole genome shotgun (WGS) entry which is preliminary data.</text>
</comment>
<dbReference type="OrthoDB" id="285332at2"/>
<sequence>MMQHESTKADRKLVRKLASIAWERQLRDELAKIGGVISEMTSGDLSPFDVNECVHEFHNGISRELYNLYAASDPWFAVCRAHFDGVLTDEDLVNASDSVRAGLQQFAERLQEYNGIQTAPRAWNDG</sequence>
<evidence type="ECO:0000313" key="1">
    <source>
        <dbReference type="EMBL" id="TWU32664.1"/>
    </source>
</evidence>
<protein>
    <submittedName>
        <fullName evidence="1">Uncharacterized protein</fullName>
    </submittedName>
</protein>
<organism evidence="1 2">
    <name type="scientific">Novipirellula aureliae</name>
    <dbReference type="NCBI Taxonomy" id="2527966"/>
    <lineage>
        <taxon>Bacteria</taxon>
        <taxon>Pseudomonadati</taxon>
        <taxon>Planctomycetota</taxon>
        <taxon>Planctomycetia</taxon>
        <taxon>Pirellulales</taxon>
        <taxon>Pirellulaceae</taxon>
        <taxon>Novipirellula</taxon>
    </lineage>
</organism>
<accession>A0A5C6DA23</accession>
<proteinExistence type="predicted"/>
<dbReference type="Proteomes" id="UP000315471">
    <property type="component" value="Unassembled WGS sequence"/>
</dbReference>
<reference evidence="1 2" key="1">
    <citation type="submission" date="2019-02" db="EMBL/GenBank/DDBJ databases">
        <title>Deep-cultivation of Planctomycetes and their phenomic and genomic characterization uncovers novel biology.</title>
        <authorList>
            <person name="Wiegand S."/>
            <person name="Jogler M."/>
            <person name="Boedeker C."/>
            <person name="Pinto D."/>
            <person name="Vollmers J."/>
            <person name="Rivas-Marin E."/>
            <person name="Kohn T."/>
            <person name="Peeters S.H."/>
            <person name="Heuer A."/>
            <person name="Rast P."/>
            <person name="Oberbeckmann S."/>
            <person name="Bunk B."/>
            <person name="Jeske O."/>
            <person name="Meyerdierks A."/>
            <person name="Storesund J.E."/>
            <person name="Kallscheuer N."/>
            <person name="Luecker S."/>
            <person name="Lage O.M."/>
            <person name="Pohl T."/>
            <person name="Merkel B.J."/>
            <person name="Hornburger P."/>
            <person name="Mueller R.-W."/>
            <person name="Bruemmer F."/>
            <person name="Labrenz M."/>
            <person name="Spormann A.M."/>
            <person name="Op Den Camp H."/>
            <person name="Overmann J."/>
            <person name="Amann R."/>
            <person name="Jetten M.S.M."/>
            <person name="Mascher T."/>
            <person name="Medema M.H."/>
            <person name="Devos D.P."/>
            <person name="Kaster A.-K."/>
            <person name="Ovreas L."/>
            <person name="Rohde M."/>
            <person name="Galperin M.Y."/>
            <person name="Jogler C."/>
        </authorList>
    </citation>
    <scope>NUCLEOTIDE SEQUENCE [LARGE SCALE GENOMIC DNA]</scope>
    <source>
        <strain evidence="1 2">Q31b</strain>
    </source>
</reference>
<dbReference type="AlphaFoldDB" id="A0A5C6DA23"/>
<evidence type="ECO:0000313" key="2">
    <source>
        <dbReference type="Proteomes" id="UP000315471"/>
    </source>
</evidence>
<dbReference type="EMBL" id="SJPY01000019">
    <property type="protein sequence ID" value="TWU32664.1"/>
    <property type="molecule type" value="Genomic_DNA"/>
</dbReference>
<dbReference type="RefSeq" id="WP_146602863.1">
    <property type="nucleotide sequence ID" value="NZ_SJPY01000019.1"/>
</dbReference>
<gene>
    <name evidence="1" type="ORF">Q31b_58220</name>
</gene>
<keyword evidence="2" id="KW-1185">Reference proteome</keyword>